<evidence type="ECO:0000313" key="1">
    <source>
        <dbReference type="EMBL" id="MQY08214.1"/>
    </source>
</evidence>
<sequence length="118" mass="13226">MGMDLQELAAELRRFAAEREWERFHTPKNLAMALAGEVGELLAELQWLTPEESARVMADPEAGGRVRAELGDVFNYLVRLADALGVDLVEAGADKLRDSERRYDVATYRGRARKAPHT</sequence>
<proteinExistence type="predicted"/>
<dbReference type="InterPro" id="IPR052555">
    <property type="entry name" value="dCTP_Pyrophosphatase"/>
</dbReference>
<dbReference type="PANTHER" id="PTHR46523">
    <property type="entry name" value="DCTP PYROPHOSPHATASE 1"/>
    <property type="match status" value="1"/>
</dbReference>
<comment type="caution">
    <text evidence="1">The sequence shown here is derived from an EMBL/GenBank/DDBJ whole genome shotgun (WGS) entry which is preliminary data.</text>
</comment>
<accession>A0A7K0C5W7</accession>
<evidence type="ECO:0008006" key="3">
    <source>
        <dbReference type="Google" id="ProtNLM"/>
    </source>
</evidence>
<dbReference type="Gene3D" id="1.10.287.1080">
    <property type="entry name" value="MazG-like"/>
    <property type="match status" value="1"/>
</dbReference>
<gene>
    <name evidence="1" type="ORF">ACRB68_63200</name>
</gene>
<dbReference type="PIRSF" id="PIRSF029826">
    <property type="entry name" value="UCP029826_pph"/>
    <property type="match status" value="1"/>
</dbReference>
<reference evidence="1 2" key="1">
    <citation type="submission" date="2019-10" db="EMBL/GenBank/DDBJ databases">
        <title>Actinomadura rubteroloni sp. nov. and Actinomadura macrotermitis sp. nov., isolated from the gut of fungus growing-termite Macrotermes natalensis.</title>
        <authorList>
            <person name="Benndorf R."/>
            <person name="Martin K."/>
            <person name="Kuefner M."/>
            <person name="De Beer W."/>
            <person name="Kaster A.-K."/>
            <person name="Vollmers J."/>
            <person name="Poulsen M."/>
            <person name="Beemelmanns C."/>
        </authorList>
    </citation>
    <scope>NUCLEOTIDE SEQUENCE [LARGE SCALE GENOMIC DNA]</scope>
    <source>
        <strain evidence="1 2">RB68</strain>
    </source>
</reference>
<dbReference type="PANTHER" id="PTHR46523:SF1">
    <property type="entry name" value="DCTP PYROPHOSPHATASE 1"/>
    <property type="match status" value="1"/>
</dbReference>
<evidence type="ECO:0000313" key="2">
    <source>
        <dbReference type="Proteomes" id="UP000487268"/>
    </source>
</evidence>
<dbReference type="GO" id="GO:0009143">
    <property type="term" value="P:nucleoside triphosphate catabolic process"/>
    <property type="evidence" value="ECO:0007669"/>
    <property type="project" value="InterPro"/>
</dbReference>
<dbReference type="Proteomes" id="UP000487268">
    <property type="component" value="Unassembled WGS sequence"/>
</dbReference>
<dbReference type="EMBL" id="WEGH01000004">
    <property type="protein sequence ID" value="MQY08214.1"/>
    <property type="molecule type" value="Genomic_DNA"/>
</dbReference>
<dbReference type="GO" id="GO:0047429">
    <property type="term" value="F:nucleoside triphosphate diphosphatase activity"/>
    <property type="evidence" value="ECO:0007669"/>
    <property type="project" value="InterPro"/>
</dbReference>
<organism evidence="1 2">
    <name type="scientific">Actinomadura macrotermitis</name>
    <dbReference type="NCBI Taxonomy" id="2585200"/>
    <lineage>
        <taxon>Bacteria</taxon>
        <taxon>Bacillati</taxon>
        <taxon>Actinomycetota</taxon>
        <taxon>Actinomycetes</taxon>
        <taxon>Streptosporangiales</taxon>
        <taxon>Thermomonosporaceae</taxon>
        <taxon>Actinomadura</taxon>
    </lineage>
</organism>
<protein>
    <recommendedName>
        <fullName evidence="3">Nucleotide pyrophosphohydrolase</fullName>
    </recommendedName>
</protein>
<dbReference type="InterPro" id="IPR025984">
    <property type="entry name" value="DCTPP"/>
</dbReference>
<dbReference type="AlphaFoldDB" id="A0A7K0C5W7"/>
<dbReference type="CDD" id="cd11537">
    <property type="entry name" value="NTP-PPase_RS21-C6_like"/>
    <property type="match status" value="1"/>
</dbReference>
<keyword evidence="2" id="KW-1185">Reference proteome</keyword>
<dbReference type="SUPFAM" id="SSF101386">
    <property type="entry name" value="all-alpha NTP pyrophosphatases"/>
    <property type="match status" value="1"/>
</dbReference>
<name>A0A7K0C5W7_9ACTN</name>